<keyword evidence="2" id="KW-1185">Reference proteome</keyword>
<accession>A0A7D9EQB4</accession>
<proteinExistence type="predicted"/>
<gene>
    <name evidence="1" type="ORF">PACLA_8A069368</name>
</gene>
<dbReference type="PANTHER" id="PTHR31511">
    <property type="entry name" value="PROTEIN CBG23764"/>
    <property type="match status" value="1"/>
</dbReference>
<comment type="caution">
    <text evidence="1">The sequence shown here is derived from an EMBL/GenBank/DDBJ whole genome shotgun (WGS) entry which is preliminary data.</text>
</comment>
<evidence type="ECO:0000313" key="1">
    <source>
        <dbReference type="EMBL" id="CAB4015716.1"/>
    </source>
</evidence>
<dbReference type="Proteomes" id="UP001152795">
    <property type="component" value="Unassembled WGS sequence"/>
</dbReference>
<name>A0A7D9EQB4_PARCT</name>
<dbReference type="PANTHER" id="PTHR31511:SF12">
    <property type="entry name" value="RHO TERMINATION FACTOR N-TERMINAL DOMAIN-CONTAINING PROTEIN"/>
    <property type="match status" value="1"/>
</dbReference>
<dbReference type="OrthoDB" id="414982at2759"/>
<reference evidence="1" key="1">
    <citation type="submission" date="2020-04" db="EMBL/GenBank/DDBJ databases">
        <authorList>
            <person name="Alioto T."/>
            <person name="Alioto T."/>
            <person name="Gomez Garrido J."/>
        </authorList>
    </citation>
    <scope>NUCLEOTIDE SEQUENCE</scope>
    <source>
        <strain evidence="1">A484AB</strain>
    </source>
</reference>
<sequence>MDAVEKNPNRSSTTQYQMHCRSGFCYYVKCFNNSIYKLLLADVVENFRKVCKTNYGLDPMWYYTAPGLAWGAALKLTGVELDLLSDQDNYLFIEKGIRGGISTITKRYAKADNKYIRPPKDLTGLERFKKWIVKRFPVYQP</sequence>
<dbReference type="AlphaFoldDB" id="A0A7D9EQB4"/>
<organism evidence="1 2">
    <name type="scientific">Paramuricea clavata</name>
    <name type="common">Red gorgonian</name>
    <name type="synonym">Violescent sea-whip</name>
    <dbReference type="NCBI Taxonomy" id="317549"/>
    <lineage>
        <taxon>Eukaryota</taxon>
        <taxon>Metazoa</taxon>
        <taxon>Cnidaria</taxon>
        <taxon>Anthozoa</taxon>
        <taxon>Octocorallia</taxon>
        <taxon>Malacalcyonacea</taxon>
        <taxon>Plexauridae</taxon>
        <taxon>Paramuricea</taxon>
    </lineage>
</organism>
<evidence type="ECO:0000313" key="2">
    <source>
        <dbReference type="Proteomes" id="UP001152795"/>
    </source>
</evidence>
<dbReference type="EMBL" id="CACRXK020008818">
    <property type="protein sequence ID" value="CAB4015716.1"/>
    <property type="molecule type" value="Genomic_DNA"/>
</dbReference>
<protein>
    <submittedName>
        <fullName evidence="1">Uncharacterized protein</fullName>
    </submittedName>
</protein>